<comment type="caution">
    <text evidence="1">The sequence shown here is derived from an EMBL/GenBank/DDBJ whole genome shotgun (WGS) entry which is preliminary data.</text>
</comment>
<reference evidence="1" key="1">
    <citation type="journal article" date="2014" name="Int. J. Syst. Evol. Microbiol.">
        <title>Complete genome sequence of Corynebacterium casei LMG S-19264T (=DSM 44701T), isolated from a smear-ripened cheese.</title>
        <authorList>
            <consortium name="US DOE Joint Genome Institute (JGI-PGF)"/>
            <person name="Walter F."/>
            <person name="Albersmeier A."/>
            <person name="Kalinowski J."/>
            <person name="Ruckert C."/>
        </authorList>
    </citation>
    <scope>NUCLEOTIDE SEQUENCE</scope>
    <source>
        <strain evidence="1">VKM B-2347</strain>
    </source>
</reference>
<protein>
    <submittedName>
        <fullName evidence="1">Uncharacterized protein</fullName>
    </submittedName>
</protein>
<dbReference type="Proteomes" id="UP001143372">
    <property type="component" value="Unassembled WGS sequence"/>
</dbReference>
<name>A0A9W6IZN6_9HYPH</name>
<dbReference type="EMBL" id="BSFI01000003">
    <property type="protein sequence ID" value="GLK67023.1"/>
    <property type="molecule type" value="Genomic_DNA"/>
</dbReference>
<keyword evidence="2" id="KW-1185">Reference proteome</keyword>
<sequence>MMFKGAGYTVAFAGRGGEGVPAGGGSAAWAVRTVNVGVPGRETETAPASGVCRFEDPFKGRAGVWCSAKTPRGEFSATFRSDGRPPQAAR</sequence>
<gene>
    <name evidence="1" type="ORF">GCM10008179_06610</name>
</gene>
<dbReference type="AlphaFoldDB" id="A0A9W6IZN6"/>
<reference evidence="1" key="2">
    <citation type="submission" date="2023-01" db="EMBL/GenBank/DDBJ databases">
        <authorList>
            <person name="Sun Q."/>
            <person name="Evtushenko L."/>
        </authorList>
    </citation>
    <scope>NUCLEOTIDE SEQUENCE</scope>
    <source>
        <strain evidence="1">VKM B-2347</strain>
    </source>
</reference>
<evidence type="ECO:0000313" key="2">
    <source>
        <dbReference type="Proteomes" id="UP001143372"/>
    </source>
</evidence>
<proteinExistence type="predicted"/>
<organism evidence="1 2">
    <name type="scientific">Hansschlegelia plantiphila</name>
    <dbReference type="NCBI Taxonomy" id="374655"/>
    <lineage>
        <taxon>Bacteria</taxon>
        <taxon>Pseudomonadati</taxon>
        <taxon>Pseudomonadota</taxon>
        <taxon>Alphaproteobacteria</taxon>
        <taxon>Hyphomicrobiales</taxon>
        <taxon>Methylopilaceae</taxon>
        <taxon>Hansschlegelia</taxon>
    </lineage>
</organism>
<accession>A0A9W6IZN6</accession>
<evidence type="ECO:0000313" key="1">
    <source>
        <dbReference type="EMBL" id="GLK67023.1"/>
    </source>
</evidence>